<evidence type="ECO:0000313" key="3">
    <source>
        <dbReference type="Proteomes" id="UP000016569"/>
    </source>
</evidence>
<dbReference type="PANTHER" id="PTHR46825:SF9">
    <property type="entry name" value="BETA-LACTAMASE-RELATED DOMAIN-CONTAINING PROTEIN"/>
    <property type="match status" value="1"/>
</dbReference>
<reference evidence="3" key="1">
    <citation type="journal article" date="2013" name="Genome Announc.">
        <title>Draft Genome Sequence of the Dimorphic Prosthecate Bacterium Brevundimonas abyssalis TAR-001T.</title>
        <authorList>
            <person name="Tsubouchi T."/>
            <person name="Nishi S."/>
            <person name="Usui K."/>
            <person name="Shimane Y."/>
            <person name="Takaki Y."/>
            <person name="Maruyama T."/>
            <person name="Hatada Y."/>
        </authorList>
    </citation>
    <scope>NUCLEOTIDE SEQUENCE [LARGE SCALE GENOMIC DNA]</scope>
    <source>
        <strain evidence="3">TAR-001</strain>
    </source>
</reference>
<name>A0A8E0TRT8_9CAUL</name>
<accession>A0A8E0TRT8</accession>
<dbReference type="AlphaFoldDB" id="A0A8E0TRT8"/>
<dbReference type="Pfam" id="PF00144">
    <property type="entry name" value="Beta-lactamase"/>
    <property type="match status" value="1"/>
</dbReference>
<comment type="caution">
    <text evidence="2">The sequence shown here is derived from an EMBL/GenBank/DDBJ whole genome shotgun (WGS) entry which is preliminary data.</text>
</comment>
<evidence type="ECO:0000313" key="2">
    <source>
        <dbReference type="EMBL" id="GAD59842.1"/>
    </source>
</evidence>
<proteinExistence type="predicted"/>
<dbReference type="InterPro" id="IPR001466">
    <property type="entry name" value="Beta-lactam-related"/>
</dbReference>
<feature type="domain" description="Beta-lactamase-related" evidence="1">
    <location>
        <begin position="2"/>
        <end position="223"/>
    </location>
</feature>
<dbReference type="InterPro" id="IPR050491">
    <property type="entry name" value="AmpC-like"/>
</dbReference>
<dbReference type="SUPFAM" id="SSF56601">
    <property type="entry name" value="beta-lactamase/transpeptidase-like"/>
    <property type="match status" value="1"/>
</dbReference>
<evidence type="ECO:0000259" key="1">
    <source>
        <dbReference type="Pfam" id="PF00144"/>
    </source>
</evidence>
<dbReference type="InterPro" id="IPR012338">
    <property type="entry name" value="Beta-lactam/transpept-like"/>
</dbReference>
<gene>
    <name evidence="2" type="ORF">MBEBAB_2092</name>
</gene>
<organism evidence="2 3">
    <name type="scientific">Brevundimonas abyssalis TAR-001</name>
    <dbReference type="NCBI Taxonomy" id="1391729"/>
    <lineage>
        <taxon>Bacteria</taxon>
        <taxon>Pseudomonadati</taxon>
        <taxon>Pseudomonadota</taxon>
        <taxon>Alphaproteobacteria</taxon>
        <taxon>Caulobacterales</taxon>
        <taxon>Caulobacteraceae</taxon>
        <taxon>Brevundimonas</taxon>
    </lineage>
</organism>
<dbReference type="EMBL" id="BATC01000040">
    <property type="protein sequence ID" value="GAD59842.1"/>
    <property type="molecule type" value="Genomic_DNA"/>
</dbReference>
<protein>
    <submittedName>
        <fullName evidence="2">Beta-lactamase</fullName>
    </submittedName>
</protein>
<dbReference type="Proteomes" id="UP000016569">
    <property type="component" value="Unassembled WGS sequence"/>
</dbReference>
<dbReference type="Gene3D" id="3.40.710.10">
    <property type="entry name" value="DD-peptidase/beta-lactamase superfamily"/>
    <property type="match status" value="1"/>
</dbReference>
<sequence>MAHRAGLLDAAVLDMPTRVAGLSDPRPVDEQRTDLARRALAAPPTGEPGVFAYGNLNYVLAGAAIERLTGTTWEDAMRARLFQPLGITSAGFGPPVGDQPRGHMNLGGPVPVEPDQPGSDNPPFMGPAGTAHMTLADYGRFLALFLTDGGGFVTRETLARLTTPPEGADYALGWAVAANSPLTGGPMLAHEGSNTMWHVTTVVAPARGLAAVAASNDHGRGGGATQGLAARLIRPEG</sequence>
<keyword evidence="3" id="KW-1185">Reference proteome</keyword>
<dbReference type="PANTHER" id="PTHR46825">
    <property type="entry name" value="D-ALANYL-D-ALANINE-CARBOXYPEPTIDASE/ENDOPEPTIDASE AMPH"/>
    <property type="match status" value="1"/>
</dbReference>